<evidence type="ECO:0000259" key="3">
    <source>
        <dbReference type="Pfam" id="PF00483"/>
    </source>
</evidence>
<dbReference type="Gene3D" id="3.90.550.10">
    <property type="entry name" value="Spore Coat Polysaccharide Biosynthesis Protein SpsA, Chain A"/>
    <property type="match status" value="1"/>
</dbReference>
<dbReference type="AlphaFoldDB" id="A0A1H4BP23"/>
<dbReference type="PANTHER" id="PTHR43584">
    <property type="entry name" value="NUCLEOTIDYL TRANSFERASE"/>
    <property type="match status" value="1"/>
</dbReference>
<evidence type="ECO:0000313" key="5">
    <source>
        <dbReference type="Proteomes" id="UP000199041"/>
    </source>
</evidence>
<reference evidence="4 5" key="1">
    <citation type="submission" date="2016-10" db="EMBL/GenBank/DDBJ databases">
        <authorList>
            <person name="de Groot N.N."/>
        </authorList>
    </citation>
    <scope>NUCLEOTIDE SEQUENCE [LARGE SCALE GENOMIC DNA]</scope>
    <source>
        <strain evidence="4 5">Vu-144</strain>
    </source>
</reference>
<proteinExistence type="predicted"/>
<dbReference type="PANTHER" id="PTHR43584:SF8">
    <property type="entry name" value="N-ACETYLMURAMATE ALPHA-1-PHOSPHATE URIDYLYLTRANSFERASE"/>
    <property type="match status" value="1"/>
</dbReference>
<gene>
    <name evidence="4" type="ORF">SAMN05192529_12321</name>
</gene>
<dbReference type="InterPro" id="IPR029044">
    <property type="entry name" value="Nucleotide-diphossugar_trans"/>
</dbReference>
<dbReference type="EMBL" id="FNQY01000023">
    <property type="protein sequence ID" value="SEA49838.1"/>
    <property type="molecule type" value="Genomic_DNA"/>
</dbReference>
<keyword evidence="5" id="KW-1185">Reference proteome</keyword>
<dbReference type="InterPro" id="IPR050065">
    <property type="entry name" value="GlmU-like"/>
</dbReference>
<evidence type="ECO:0000256" key="2">
    <source>
        <dbReference type="ARBA" id="ARBA00022695"/>
    </source>
</evidence>
<sequence>MKALILAAGLGTRLKPWTLHHPKALAEVNGRSLLQRTIEYLQKAGIQDVIVNVHHFADQIVQCLQDNQGWGSHYVISDETSRLMDTGGAVMQAAAAGYLADTDQFLIVNADILTDLSLNALIKEQVSSRHLATLAVSDRASSRRLLFEKQNGLLAGWENMTTGEQKITRQTVGYIPKAFSGIHCMNSKIIQLLSEIPEFNGQMPFSIIDAYLALSKTEAVGFYDHTGSLFMDTGTPERLVEAAAVFR</sequence>
<evidence type="ECO:0000256" key="1">
    <source>
        <dbReference type="ARBA" id="ARBA00022679"/>
    </source>
</evidence>
<evidence type="ECO:0000313" key="4">
    <source>
        <dbReference type="EMBL" id="SEA49838.1"/>
    </source>
</evidence>
<dbReference type="RefSeq" id="WP_091400317.1">
    <property type="nucleotide sequence ID" value="NZ_FNQY01000023.1"/>
</dbReference>
<organism evidence="4 5">
    <name type="scientific">Arachidicoccus rhizosphaerae</name>
    <dbReference type="NCBI Taxonomy" id="551991"/>
    <lineage>
        <taxon>Bacteria</taxon>
        <taxon>Pseudomonadati</taxon>
        <taxon>Bacteroidota</taxon>
        <taxon>Chitinophagia</taxon>
        <taxon>Chitinophagales</taxon>
        <taxon>Chitinophagaceae</taxon>
        <taxon>Arachidicoccus</taxon>
    </lineage>
</organism>
<name>A0A1H4BP23_9BACT</name>
<keyword evidence="2" id="KW-0548">Nucleotidyltransferase</keyword>
<accession>A0A1H4BP23</accession>
<feature type="domain" description="Nucleotidyl transferase" evidence="3">
    <location>
        <begin position="2"/>
        <end position="140"/>
    </location>
</feature>
<keyword evidence="1 4" id="KW-0808">Transferase</keyword>
<dbReference type="Proteomes" id="UP000199041">
    <property type="component" value="Unassembled WGS sequence"/>
</dbReference>
<dbReference type="OrthoDB" id="9813880at2"/>
<dbReference type="GO" id="GO:0016779">
    <property type="term" value="F:nucleotidyltransferase activity"/>
    <property type="evidence" value="ECO:0007669"/>
    <property type="project" value="UniProtKB-KW"/>
</dbReference>
<dbReference type="InterPro" id="IPR005835">
    <property type="entry name" value="NTP_transferase_dom"/>
</dbReference>
<dbReference type="STRING" id="551991.SAMN05192529_12321"/>
<protein>
    <submittedName>
        <fullName evidence="4">Nucleotidyl transferase</fullName>
    </submittedName>
</protein>
<dbReference type="Pfam" id="PF00483">
    <property type="entry name" value="NTP_transferase"/>
    <property type="match status" value="1"/>
</dbReference>
<dbReference type="SUPFAM" id="SSF53448">
    <property type="entry name" value="Nucleotide-diphospho-sugar transferases"/>
    <property type="match status" value="1"/>
</dbReference>